<evidence type="ECO:0000313" key="1">
    <source>
        <dbReference type="EnsemblMetazoa" id="ASTEI01087-PA"/>
    </source>
</evidence>
<dbReference type="Proteomes" id="UP000076408">
    <property type="component" value="Unassembled WGS sequence"/>
</dbReference>
<evidence type="ECO:0000313" key="2">
    <source>
        <dbReference type="Proteomes" id="UP000076408"/>
    </source>
</evidence>
<accession>A0A182XY01</accession>
<sequence>MVHSQNTAPEEHHQYAVSGGNHEPEAPTYRMHAGRECGKCKISTKRLNLNKFCKRDYDLERHKWCPWYEGTRCATGQRQNMTL</sequence>
<reference evidence="2" key="1">
    <citation type="journal article" date="2014" name="Genome Biol.">
        <title>Genome analysis of a major urban malaria vector mosquito, Anopheles stephensi.</title>
        <authorList>
            <person name="Jiang X."/>
            <person name="Peery A."/>
            <person name="Hall A.B."/>
            <person name="Sharma A."/>
            <person name="Chen X.G."/>
            <person name="Waterhouse R.M."/>
            <person name="Komissarov A."/>
            <person name="Riehle M.M."/>
            <person name="Shouche Y."/>
            <person name="Sharakhova M.V."/>
            <person name="Lawson D."/>
            <person name="Pakpour N."/>
            <person name="Arensburger P."/>
            <person name="Davidson V.L."/>
            <person name="Eiglmeier K."/>
            <person name="Emrich S."/>
            <person name="George P."/>
            <person name="Kennedy R.C."/>
            <person name="Mane S.P."/>
            <person name="Maslen G."/>
            <person name="Oringanje C."/>
            <person name="Qi Y."/>
            <person name="Settlage R."/>
            <person name="Tojo M."/>
            <person name="Tubio J.M."/>
            <person name="Unger M.F."/>
            <person name="Wang B."/>
            <person name="Vernick K.D."/>
            <person name="Ribeiro J.M."/>
            <person name="James A.A."/>
            <person name="Michel K."/>
            <person name="Riehle M.A."/>
            <person name="Luckhart S."/>
            <person name="Sharakhov I.V."/>
            <person name="Tu Z."/>
        </authorList>
    </citation>
    <scope>NUCLEOTIDE SEQUENCE [LARGE SCALE GENOMIC DNA]</scope>
    <source>
        <strain evidence="2">Indian</strain>
    </source>
</reference>
<organism evidence="1 2">
    <name type="scientific">Anopheles stephensi</name>
    <name type="common">Indo-Pakistan malaria mosquito</name>
    <dbReference type="NCBI Taxonomy" id="30069"/>
    <lineage>
        <taxon>Eukaryota</taxon>
        <taxon>Metazoa</taxon>
        <taxon>Ecdysozoa</taxon>
        <taxon>Arthropoda</taxon>
        <taxon>Hexapoda</taxon>
        <taxon>Insecta</taxon>
        <taxon>Pterygota</taxon>
        <taxon>Neoptera</taxon>
        <taxon>Endopterygota</taxon>
        <taxon>Diptera</taxon>
        <taxon>Nematocera</taxon>
        <taxon>Culicoidea</taxon>
        <taxon>Culicidae</taxon>
        <taxon>Anophelinae</taxon>
        <taxon>Anopheles</taxon>
    </lineage>
</organism>
<dbReference type="STRING" id="30069.A0A182XY01"/>
<dbReference type="AlphaFoldDB" id="A0A182XY01"/>
<dbReference type="VEuPathDB" id="VectorBase:ASTEI20_035871"/>
<name>A0A182XY01_ANOST</name>
<dbReference type="EnsemblMetazoa" id="ASTEI01087-RA">
    <property type="protein sequence ID" value="ASTEI01087-PA"/>
    <property type="gene ID" value="ASTEI01087"/>
</dbReference>
<protein>
    <submittedName>
        <fullName evidence="1">Uncharacterized protein</fullName>
    </submittedName>
</protein>
<proteinExistence type="predicted"/>
<keyword evidence="2" id="KW-1185">Reference proteome</keyword>
<reference evidence="1" key="2">
    <citation type="submission" date="2020-05" db="UniProtKB">
        <authorList>
            <consortium name="EnsemblMetazoa"/>
        </authorList>
    </citation>
    <scope>IDENTIFICATION</scope>
    <source>
        <strain evidence="1">Indian</strain>
    </source>
</reference>
<dbReference type="VEuPathDB" id="VectorBase:ASTEI01087"/>